<name>A0A9Q9BRQ0_9STAP</name>
<accession>A0A9Q9BRQ0</accession>
<evidence type="ECO:0000313" key="2">
    <source>
        <dbReference type="EMBL" id="UTH14419.1"/>
    </source>
</evidence>
<dbReference type="SMART" id="SM01298">
    <property type="entry name" value="KapB"/>
    <property type="match status" value="1"/>
</dbReference>
<evidence type="ECO:0000313" key="1">
    <source>
        <dbReference type="EMBL" id="KAA1042558.1"/>
    </source>
</evidence>
<dbReference type="EMBL" id="CP073809">
    <property type="protein sequence ID" value="UTH14419.1"/>
    <property type="molecule type" value="Genomic_DNA"/>
</dbReference>
<evidence type="ECO:0000313" key="3">
    <source>
        <dbReference type="Proteomes" id="UP000295735"/>
    </source>
</evidence>
<dbReference type="Proteomes" id="UP001057381">
    <property type="component" value="Chromosome"/>
</dbReference>
<protein>
    <submittedName>
        <fullName evidence="2">Kinase</fullName>
    </submittedName>
</protein>
<dbReference type="InterPro" id="IPR014916">
    <property type="entry name" value="KapB"/>
</dbReference>
<dbReference type="OrthoDB" id="2407789at2"/>
<dbReference type="Gene3D" id="2.30.30.430">
    <property type="entry name" value="Kinase associated protein B domain"/>
    <property type="match status" value="1"/>
</dbReference>
<reference evidence="2" key="2">
    <citation type="submission" date="2021-04" db="EMBL/GenBank/DDBJ databases">
        <title>Complete Genome Sequences of Macrococcus spp. from dog and cattle.</title>
        <authorList>
            <person name="Schwendener S."/>
            <person name="Perreten V."/>
        </authorList>
    </citation>
    <scope>NUCLEOTIDE SEQUENCE</scope>
    <source>
        <strain evidence="2">Epi0143-OL</strain>
    </source>
</reference>
<proteinExistence type="predicted"/>
<dbReference type="KEGG" id="mequ:KFV11_03395"/>
<gene>
    <name evidence="1" type="ORF">ERX35_001360</name>
    <name evidence="2" type="ORF">KFV11_03395</name>
</gene>
<organism evidence="2 4">
    <name type="scientific">Macrococcus equipercicus</name>
    <dbReference type="NCBI Taxonomy" id="69967"/>
    <lineage>
        <taxon>Bacteria</taxon>
        <taxon>Bacillati</taxon>
        <taxon>Bacillota</taxon>
        <taxon>Bacilli</taxon>
        <taxon>Bacillales</taxon>
        <taxon>Staphylococcaceae</taxon>
        <taxon>Macrococcus</taxon>
    </lineage>
</organism>
<sequence>MYYQLSFKTGRYIVEKVSDHPNGVVVKVTAVLIHPKQGDLHHPHETEVFFHERKALAQYEKRIVSPNLLKPYDDAVPAYEASLYKAVTAMEEKLAAEPTSFNQLALQKMQSLKKEYAHYYGIKFDDFSNNEG</sequence>
<keyword evidence="2" id="KW-0418">Kinase</keyword>
<dbReference type="EMBL" id="SCWC02000001">
    <property type="protein sequence ID" value="KAA1042558.1"/>
    <property type="molecule type" value="Genomic_DNA"/>
</dbReference>
<evidence type="ECO:0000313" key="4">
    <source>
        <dbReference type="Proteomes" id="UP001057381"/>
    </source>
</evidence>
<dbReference type="Pfam" id="PF08810">
    <property type="entry name" value="KapB"/>
    <property type="match status" value="1"/>
</dbReference>
<dbReference type="Proteomes" id="UP000295735">
    <property type="component" value="Unassembled WGS sequence"/>
</dbReference>
<dbReference type="InterPro" id="IPR038080">
    <property type="entry name" value="KapB_sf"/>
</dbReference>
<dbReference type="SUPFAM" id="SSF141251">
    <property type="entry name" value="Kinase-associated protein B-like"/>
    <property type="match status" value="1"/>
</dbReference>
<reference evidence="1 3" key="1">
    <citation type="submission" date="2019-09" db="EMBL/GenBank/DDBJ databases">
        <authorList>
            <person name="Mazhar S."/>
            <person name="Altermann E."/>
            <person name="Hill C."/>
            <person name="Mcauliffe O."/>
        </authorList>
    </citation>
    <scope>NUCLEOTIDE SEQUENCE [LARGE SCALE GENOMIC DNA]</scope>
    <source>
        <strain evidence="1 3">ATCC 51831</strain>
    </source>
</reference>
<keyword evidence="2" id="KW-0808">Transferase</keyword>
<dbReference type="AlphaFoldDB" id="A0A9Q9BRQ0"/>
<dbReference type="GO" id="GO:0016301">
    <property type="term" value="F:kinase activity"/>
    <property type="evidence" value="ECO:0007669"/>
    <property type="project" value="UniProtKB-KW"/>
</dbReference>
<keyword evidence="3" id="KW-1185">Reference proteome</keyword>
<dbReference type="RefSeq" id="WP_149458109.1">
    <property type="nucleotide sequence ID" value="NZ_CP073809.1"/>
</dbReference>